<dbReference type="InterPro" id="IPR000524">
    <property type="entry name" value="Tscrpt_reg_HTH_GntR"/>
</dbReference>
<dbReference type="PROSITE" id="PS50949">
    <property type="entry name" value="HTH_GNTR"/>
    <property type="match status" value="1"/>
</dbReference>
<dbReference type="PANTHER" id="PTHR46577:SF1">
    <property type="entry name" value="HTH-TYPE TRANSCRIPTIONAL REGULATORY PROTEIN GABR"/>
    <property type="match status" value="1"/>
</dbReference>
<gene>
    <name evidence="8" type="ORF">CLV70_11330</name>
</gene>
<evidence type="ECO:0000256" key="6">
    <source>
        <dbReference type="SAM" id="MobiDB-lite"/>
    </source>
</evidence>
<dbReference type="GO" id="GO:0003700">
    <property type="term" value="F:DNA-binding transcription factor activity"/>
    <property type="evidence" value="ECO:0007669"/>
    <property type="project" value="InterPro"/>
</dbReference>
<evidence type="ECO:0000256" key="4">
    <source>
        <dbReference type="ARBA" id="ARBA00023125"/>
    </source>
</evidence>
<dbReference type="Proteomes" id="UP000239209">
    <property type="component" value="Unassembled WGS sequence"/>
</dbReference>
<dbReference type="Pfam" id="PF00392">
    <property type="entry name" value="GntR"/>
    <property type="match status" value="1"/>
</dbReference>
<sequence length="448" mass="47121">MPEQYQVSGSTAASISGSIEAGVRSGDWVWGDALPSIRVLADQLHVSPATVSKAYQELRQRGIVETSGRRGTRIRHRPPVAGPRSAMRLPVPPGALDLSSGDPDVRLLPALGRHLGAMSEVVGPPLGYADAGAMPQLIDVARSRLEADGVPVEDASITVTNGTLDAIERLLTTHLRPGDAVAVEDPGWANLLDLLAALGLTAIPVLMDDEGPLPDSLSSAIEAGARAAVITARAQNPTGAAVTAERAAALREALSRHSEVLLIEDDHAAELSGVPLHCLSGATSSWVFVRSASKPFGPDLRVAVLAGDEATIARVAGRMRIGTGWVSTVLQQLLLRLWQDPAVAEQITEAGRSYDHRRGELREALRSRGVEAHGQTGINLWVRAADETRMITALRDAGYAVAPGSLFRVEAPPGVRITVSPLDEEAIEPLAETVAAAARPLDVGVPGR</sequence>
<dbReference type="InterPro" id="IPR036388">
    <property type="entry name" value="WH-like_DNA-bd_sf"/>
</dbReference>
<evidence type="ECO:0000256" key="3">
    <source>
        <dbReference type="ARBA" id="ARBA00023015"/>
    </source>
</evidence>
<dbReference type="RefSeq" id="WP_106129096.1">
    <property type="nucleotide sequence ID" value="NZ_PVZG01000013.1"/>
</dbReference>
<proteinExistence type="inferred from homology"/>
<feature type="domain" description="HTH gntR-type" evidence="7">
    <location>
        <begin position="9"/>
        <end position="77"/>
    </location>
</feature>
<dbReference type="InterPro" id="IPR051446">
    <property type="entry name" value="HTH_trans_reg/aminotransferase"/>
</dbReference>
<dbReference type="SUPFAM" id="SSF46785">
    <property type="entry name" value="Winged helix' DNA-binding domain"/>
    <property type="match status" value="1"/>
</dbReference>
<evidence type="ECO:0000256" key="1">
    <source>
        <dbReference type="ARBA" id="ARBA00005384"/>
    </source>
</evidence>
<dbReference type="Gene3D" id="1.10.10.10">
    <property type="entry name" value="Winged helix-like DNA-binding domain superfamily/Winged helix DNA-binding domain"/>
    <property type="match status" value="1"/>
</dbReference>
<keyword evidence="4" id="KW-0238">DNA-binding</keyword>
<dbReference type="GO" id="GO:0003677">
    <property type="term" value="F:DNA binding"/>
    <property type="evidence" value="ECO:0007669"/>
    <property type="project" value="UniProtKB-KW"/>
</dbReference>
<feature type="region of interest" description="Disordered" evidence="6">
    <location>
        <begin position="67"/>
        <end position="90"/>
    </location>
</feature>
<evidence type="ECO:0000259" key="7">
    <source>
        <dbReference type="PROSITE" id="PS50949"/>
    </source>
</evidence>
<evidence type="ECO:0000313" key="8">
    <source>
        <dbReference type="EMBL" id="PRY24592.1"/>
    </source>
</evidence>
<dbReference type="InterPro" id="IPR004839">
    <property type="entry name" value="Aminotransferase_I/II_large"/>
</dbReference>
<dbReference type="CDD" id="cd00609">
    <property type="entry name" value="AAT_like"/>
    <property type="match status" value="1"/>
</dbReference>
<dbReference type="InterPro" id="IPR036390">
    <property type="entry name" value="WH_DNA-bd_sf"/>
</dbReference>
<dbReference type="AlphaFoldDB" id="A0A2T0RTW4"/>
<accession>A0A2T0RTW4</accession>
<dbReference type="Pfam" id="PF00155">
    <property type="entry name" value="Aminotran_1_2"/>
    <property type="match status" value="1"/>
</dbReference>
<organism evidence="8 9">
    <name type="scientific">Pseudosporangium ferrugineum</name>
    <dbReference type="NCBI Taxonomy" id="439699"/>
    <lineage>
        <taxon>Bacteria</taxon>
        <taxon>Bacillati</taxon>
        <taxon>Actinomycetota</taxon>
        <taxon>Actinomycetes</taxon>
        <taxon>Micromonosporales</taxon>
        <taxon>Micromonosporaceae</taxon>
        <taxon>Pseudosporangium</taxon>
    </lineage>
</organism>
<evidence type="ECO:0000313" key="9">
    <source>
        <dbReference type="Proteomes" id="UP000239209"/>
    </source>
</evidence>
<dbReference type="OrthoDB" id="4336542at2"/>
<evidence type="ECO:0000256" key="2">
    <source>
        <dbReference type="ARBA" id="ARBA00022898"/>
    </source>
</evidence>
<evidence type="ECO:0000256" key="5">
    <source>
        <dbReference type="ARBA" id="ARBA00023163"/>
    </source>
</evidence>
<dbReference type="SMART" id="SM00345">
    <property type="entry name" value="HTH_GNTR"/>
    <property type="match status" value="1"/>
</dbReference>
<dbReference type="InterPro" id="IPR015421">
    <property type="entry name" value="PyrdxlP-dep_Trfase_major"/>
</dbReference>
<dbReference type="Gene3D" id="3.40.640.10">
    <property type="entry name" value="Type I PLP-dependent aspartate aminotransferase-like (Major domain)"/>
    <property type="match status" value="1"/>
</dbReference>
<keyword evidence="5" id="KW-0804">Transcription</keyword>
<dbReference type="SUPFAM" id="SSF53383">
    <property type="entry name" value="PLP-dependent transferases"/>
    <property type="match status" value="1"/>
</dbReference>
<keyword evidence="9" id="KW-1185">Reference proteome</keyword>
<dbReference type="GO" id="GO:0030170">
    <property type="term" value="F:pyridoxal phosphate binding"/>
    <property type="evidence" value="ECO:0007669"/>
    <property type="project" value="InterPro"/>
</dbReference>
<comment type="caution">
    <text evidence="8">The sequence shown here is derived from an EMBL/GenBank/DDBJ whole genome shotgun (WGS) entry which is preliminary data.</text>
</comment>
<dbReference type="CDD" id="cd07377">
    <property type="entry name" value="WHTH_GntR"/>
    <property type="match status" value="1"/>
</dbReference>
<dbReference type="PANTHER" id="PTHR46577">
    <property type="entry name" value="HTH-TYPE TRANSCRIPTIONAL REGULATORY PROTEIN GABR"/>
    <property type="match status" value="1"/>
</dbReference>
<name>A0A2T0RTW4_9ACTN</name>
<reference evidence="8 9" key="1">
    <citation type="submission" date="2018-03" db="EMBL/GenBank/DDBJ databases">
        <title>Genomic Encyclopedia of Archaeal and Bacterial Type Strains, Phase II (KMG-II): from individual species to whole genera.</title>
        <authorList>
            <person name="Goeker M."/>
        </authorList>
    </citation>
    <scope>NUCLEOTIDE SEQUENCE [LARGE SCALE GENOMIC DNA]</scope>
    <source>
        <strain evidence="8 9">DSM 45348</strain>
    </source>
</reference>
<comment type="similarity">
    <text evidence="1">In the C-terminal section; belongs to the class-I pyridoxal-phosphate-dependent aminotransferase family.</text>
</comment>
<keyword evidence="2" id="KW-0663">Pyridoxal phosphate</keyword>
<keyword evidence="3" id="KW-0805">Transcription regulation</keyword>
<protein>
    <submittedName>
        <fullName evidence="8">GntR family transcriptional regulator</fullName>
    </submittedName>
</protein>
<dbReference type="EMBL" id="PVZG01000013">
    <property type="protein sequence ID" value="PRY24592.1"/>
    <property type="molecule type" value="Genomic_DNA"/>
</dbReference>
<dbReference type="InterPro" id="IPR015424">
    <property type="entry name" value="PyrdxlP-dep_Trfase"/>
</dbReference>